<reference evidence="3 4" key="1">
    <citation type="journal article" date="2019" name="Nat. Microbiol.">
        <title>Mediterranean grassland soil C-N compound turnover is dependent on rainfall and depth, and is mediated by genomically divergent microorganisms.</title>
        <authorList>
            <person name="Diamond S."/>
            <person name="Andeer P.F."/>
            <person name="Li Z."/>
            <person name="Crits-Christoph A."/>
            <person name="Burstein D."/>
            <person name="Anantharaman K."/>
            <person name="Lane K.R."/>
            <person name="Thomas B.C."/>
            <person name="Pan C."/>
            <person name="Northen T.R."/>
            <person name="Banfield J.F."/>
        </authorList>
    </citation>
    <scope>NUCLEOTIDE SEQUENCE [LARGE SCALE GENOMIC DNA]</scope>
    <source>
        <strain evidence="3">WS_11</strain>
    </source>
</reference>
<proteinExistence type="predicted"/>
<evidence type="ECO:0000259" key="2">
    <source>
        <dbReference type="Pfam" id="PF02517"/>
    </source>
</evidence>
<dbReference type="Proteomes" id="UP000319771">
    <property type="component" value="Unassembled WGS sequence"/>
</dbReference>
<keyword evidence="1" id="KW-1133">Transmembrane helix</keyword>
<feature type="transmembrane region" description="Helical" evidence="1">
    <location>
        <begin position="24"/>
        <end position="46"/>
    </location>
</feature>
<protein>
    <submittedName>
        <fullName evidence="3">CPBP family intramembrane metalloprotease</fullName>
    </submittedName>
</protein>
<dbReference type="GO" id="GO:0080120">
    <property type="term" value="P:CAAX-box protein maturation"/>
    <property type="evidence" value="ECO:0007669"/>
    <property type="project" value="UniProtKB-ARBA"/>
</dbReference>
<comment type="caution">
    <text evidence="3">The sequence shown here is derived from an EMBL/GenBank/DDBJ whole genome shotgun (WGS) entry which is preliminary data.</text>
</comment>
<evidence type="ECO:0000313" key="4">
    <source>
        <dbReference type="Proteomes" id="UP000319771"/>
    </source>
</evidence>
<dbReference type="GO" id="GO:0004175">
    <property type="term" value="F:endopeptidase activity"/>
    <property type="evidence" value="ECO:0007669"/>
    <property type="project" value="UniProtKB-ARBA"/>
</dbReference>
<keyword evidence="1" id="KW-0812">Transmembrane</keyword>
<keyword evidence="3" id="KW-0378">Hydrolase</keyword>
<dbReference type="Pfam" id="PF02517">
    <property type="entry name" value="Rce1-like"/>
    <property type="match status" value="1"/>
</dbReference>
<keyword evidence="3" id="KW-0645">Protease</keyword>
<gene>
    <name evidence="3" type="ORF">E6K81_03145</name>
</gene>
<keyword evidence="1" id="KW-0472">Membrane</keyword>
<name>A0A538UCZ3_UNCEI</name>
<feature type="transmembrane region" description="Helical" evidence="1">
    <location>
        <begin position="52"/>
        <end position="69"/>
    </location>
</feature>
<dbReference type="InterPro" id="IPR003675">
    <property type="entry name" value="Rce1/LyrA-like_dom"/>
</dbReference>
<dbReference type="GO" id="GO:0008237">
    <property type="term" value="F:metallopeptidase activity"/>
    <property type="evidence" value="ECO:0007669"/>
    <property type="project" value="UniProtKB-KW"/>
</dbReference>
<sequence length="91" mass="9236">MVSASAGVCEEFVFRGYLQRQLGALVRSPGLGLVASATIFGLGHLYQGPGPVITITVFGLLFGGLAMASRSLAPGIVVHAVQDAIAGLTHG</sequence>
<dbReference type="GO" id="GO:0006508">
    <property type="term" value="P:proteolysis"/>
    <property type="evidence" value="ECO:0007669"/>
    <property type="project" value="UniProtKB-KW"/>
</dbReference>
<dbReference type="EMBL" id="VBPB01000045">
    <property type="protein sequence ID" value="TMQ73753.1"/>
    <property type="molecule type" value="Genomic_DNA"/>
</dbReference>
<dbReference type="AlphaFoldDB" id="A0A538UCZ3"/>
<evidence type="ECO:0000256" key="1">
    <source>
        <dbReference type="SAM" id="Phobius"/>
    </source>
</evidence>
<accession>A0A538UCZ3</accession>
<organism evidence="3 4">
    <name type="scientific">Eiseniibacteriota bacterium</name>
    <dbReference type="NCBI Taxonomy" id="2212470"/>
    <lineage>
        <taxon>Bacteria</taxon>
        <taxon>Candidatus Eiseniibacteriota</taxon>
    </lineage>
</organism>
<evidence type="ECO:0000313" key="3">
    <source>
        <dbReference type="EMBL" id="TMQ73753.1"/>
    </source>
</evidence>
<feature type="domain" description="CAAX prenyl protease 2/Lysostaphin resistance protein A-like" evidence="2">
    <location>
        <begin position="3"/>
        <end position="84"/>
    </location>
</feature>
<keyword evidence="3" id="KW-0482">Metalloprotease</keyword>